<keyword evidence="3" id="KW-0472">Membrane</keyword>
<dbReference type="InterPro" id="IPR024862">
    <property type="entry name" value="TRPV"/>
</dbReference>
<dbReference type="PANTHER" id="PTHR10582">
    <property type="entry name" value="TRANSIENT RECEPTOR POTENTIAL ION CHANNEL PROTEIN"/>
    <property type="match status" value="1"/>
</dbReference>
<accession>A0A916E648</accession>
<evidence type="ECO:0008006" key="6">
    <source>
        <dbReference type="Google" id="ProtNLM"/>
    </source>
</evidence>
<evidence type="ECO:0000313" key="5">
    <source>
        <dbReference type="Proteomes" id="UP000684084"/>
    </source>
</evidence>
<keyword evidence="1" id="KW-0677">Repeat</keyword>
<evidence type="ECO:0000256" key="3">
    <source>
        <dbReference type="SAM" id="Phobius"/>
    </source>
</evidence>
<feature type="transmembrane region" description="Helical" evidence="3">
    <location>
        <begin position="1098"/>
        <end position="1119"/>
    </location>
</feature>
<dbReference type="GO" id="GO:0098703">
    <property type="term" value="P:calcium ion import across plasma membrane"/>
    <property type="evidence" value="ECO:0007669"/>
    <property type="project" value="TreeGrafter"/>
</dbReference>
<feature type="transmembrane region" description="Helical" evidence="3">
    <location>
        <begin position="1188"/>
        <end position="1214"/>
    </location>
</feature>
<dbReference type="Proteomes" id="UP000684084">
    <property type="component" value="Unassembled WGS sequence"/>
</dbReference>
<comment type="caution">
    <text evidence="4">The sequence shown here is derived from an EMBL/GenBank/DDBJ whole genome shotgun (WGS) entry which is preliminary data.</text>
</comment>
<dbReference type="VEuPathDB" id="FungiDB:RhiirFUN_014589"/>
<evidence type="ECO:0000256" key="2">
    <source>
        <dbReference type="SAM" id="MobiDB-lite"/>
    </source>
</evidence>
<feature type="transmembrane region" description="Helical" evidence="3">
    <location>
        <begin position="1015"/>
        <end position="1038"/>
    </location>
</feature>
<sequence>MSYKEETPSTILTTSVSEVYQKSDLIGGIFIPLAKSNNNLPKILSQKKPEEIPLDILTSKKSNWHISISPDGENVLIFDHEKLEFKIIPEKIINDSYEKESYDVRSVFKNEESKKDYPKWTIAISNSITNTLNEKEVLVAISRVTKSDTTSPGKKNLNNENLTSTYSNEFEEKGLEPVEIVTTDITANEGNTVIYKIKLNQKSKPERICSDLPGGIVIFVHNDKKNYIYCLIFNVKGIFRKKFTHDLSGKRMKQFYYPKRLQDDLNTLYKRKSCITRLFNSIFDHYFFIEQYKGGTQVLQLYDLRTMEMKQFFNLHVRKSHVRKSLRKFGTPIFARSNDEKIIAFSFGFGKLFLFLVENGLEIASEDFGKGVKILFCDFINNDKTIIVIVQKSESECQILYWNLFSTSNHVKSGRKVNFVTDEENISSIARIPGKLITVDTYGNISSVFDRLINNCDPEEEGKEIHSIVIHNDNSKLVESPRKMSCSKSKNEHTIYSLYSQNKTKPLVSKEPWVIDVYDRTSVFLDKEETTQLFIGRSTIQVWRKIAGNKKVELEYIWANNVKANREETCALKVDELYIGDRSFYIKVRWDELKDNEFFEVKWPYSDNHVTPIIHACDAFEHLNYRRNKLAGNKKQHVFEDMKDRISYIIWRFIKNKPNIWRLMDVRFDIMAKVIIGGSNTLIKYILFGDGKDKNWNLHIPKINRWENEDEKKFKIETIEEKGETKIKNLSDLQIATRLCRGGLEGDTRSLIVAYLLEYYAENLLKHKHIGWLSTVSEALPDFYRYNLTSYAKGLFFKRCISGIKISKMIEYEDIIPKEIEVIVKASQEFIAFNPNTKLISTKDETQKSISLRFKELNVKIFSNTENLSPTVKIIPLRNFTVRKREKPKHKAFLLKVFQYVFIPRRYLSDIKLSSPLVQIVRNEKNENDIFDNPTMAAAINYKWGPTRNYFLGNFFRYILFAACFAALVGCYLGHVEATGHLYNLLVFLFILFYYSGVYLFLVECIQLQHHSWRYYLDLFNFVDLTSVVISLVLVSVYVTPSFRLSNAFADVVATSNITAGLSFTMLLLWFDFILHLRLFLEPALYIYIIVNIIKKTYLFVVFMLLVVLAFSHVFLLLLQHTDFSDLDDITSKKSSYTIQNSAGDVIGTSLQDFDRKQDNPSKDFGTSFLSTYAWLRGSFPQEAIWDFWAVEALTLIGSLVLITVIQNMFIAFLSSAHAEAFEKGRAALLYYRAKLISDYEIIDEIYFSPPPSDPKYIYYLDELKSYDTWEKLVKTYENKLYDGLEKIMDETELSFKEKNNENSFLNYNKPDYDDDNSSNEESTGDDY</sequence>
<keyword evidence="3" id="KW-0812">Transmembrane</keyword>
<evidence type="ECO:0000256" key="1">
    <source>
        <dbReference type="ARBA" id="ARBA00022737"/>
    </source>
</evidence>
<proteinExistence type="predicted"/>
<evidence type="ECO:0000313" key="4">
    <source>
        <dbReference type="EMBL" id="CAB5362166.1"/>
    </source>
</evidence>
<feature type="compositionally biased region" description="Acidic residues" evidence="2">
    <location>
        <begin position="1313"/>
        <end position="1328"/>
    </location>
</feature>
<feature type="transmembrane region" description="Helical" evidence="3">
    <location>
        <begin position="1058"/>
        <end position="1077"/>
    </location>
</feature>
<protein>
    <recommendedName>
        <fullName evidence="6">Ion transport domain-containing protein</fullName>
    </recommendedName>
</protein>
<feature type="transmembrane region" description="Helical" evidence="3">
    <location>
        <begin position="955"/>
        <end position="975"/>
    </location>
</feature>
<keyword evidence="3" id="KW-1133">Transmembrane helix</keyword>
<reference evidence="4" key="1">
    <citation type="submission" date="2020-05" db="EMBL/GenBank/DDBJ databases">
        <authorList>
            <person name="Rincon C."/>
            <person name="Sanders R I."/>
            <person name="Robbins C."/>
            <person name="Chaturvedi A."/>
        </authorList>
    </citation>
    <scope>NUCLEOTIDE SEQUENCE</scope>
    <source>
        <strain evidence="4">CHB12</strain>
    </source>
</reference>
<name>A0A916E648_9GLOM</name>
<gene>
    <name evidence="4" type="ORF">CHRIB12_LOCUS8963</name>
</gene>
<organism evidence="4 5">
    <name type="scientific">Rhizophagus irregularis</name>
    <dbReference type="NCBI Taxonomy" id="588596"/>
    <lineage>
        <taxon>Eukaryota</taxon>
        <taxon>Fungi</taxon>
        <taxon>Fungi incertae sedis</taxon>
        <taxon>Mucoromycota</taxon>
        <taxon>Glomeromycotina</taxon>
        <taxon>Glomeromycetes</taxon>
        <taxon>Glomerales</taxon>
        <taxon>Glomeraceae</taxon>
        <taxon>Rhizophagus</taxon>
    </lineage>
</organism>
<feature type="transmembrane region" description="Helical" evidence="3">
    <location>
        <begin position="981"/>
        <end position="1003"/>
    </location>
</feature>
<dbReference type="PANTHER" id="PTHR10582:SF2">
    <property type="entry name" value="INACTIVE"/>
    <property type="match status" value="1"/>
</dbReference>
<dbReference type="EMBL" id="CAGKOT010000017">
    <property type="protein sequence ID" value="CAB5362166.1"/>
    <property type="molecule type" value="Genomic_DNA"/>
</dbReference>
<feature type="region of interest" description="Disordered" evidence="2">
    <location>
        <begin position="1304"/>
        <end position="1328"/>
    </location>
</feature>
<dbReference type="OrthoDB" id="2344170at2759"/>
<dbReference type="GO" id="GO:0005886">
    <property type="term" value="C:plasma membrane"/>
    <property type="evidence" value="ECO:0007669"/>
    <property type="project" value="TreeGrafter"/>
</dbReference>
<dbReference type="GO" id="GO:0005216">
    <property type="term" value="F:monoatomic ion channel activity"/>
    <property type="evidence" value="ECO:0007669"/>
    <property type="project" value="InterPro"/>
</dbReference>